<dbReference type="EMBL" id="CP036287">
    <property type="protein sequence ID" value="QDU66864.1"/>
    <property type="molecule type" value="Genomic_DNA"/>
</dbReference>
<dbReference type="Pfam" id="PF13517">
    <property type="entry name" value="FG-GAP_3"/>
    <property type="match status" value="4"/>
</dbReference>
<keyword evidence="5" id="KW-1185">Reference proteome</keyword>
<organism evidence="4 5">
    <name type="scientific">Engelhardtia mirabilis</name>
    <dbReference type="NCBI Taxonomy" id="2528011"/>
    <lineage>
        <taxon>Bacteria</taxon>
        <taxon>Pseudomonadati</taxon>
        <taxon>Planctomycetota</taxon>
        <taxon>Planctomycetia</taxon>
        <taxon>Planctomycetia incertae sedis</taxon>
        <taxon>Engelhardtia</taxon>
    </lineage>
</organism>
<dbReference type="PROSITE" id="PS51257">
    <property type="entry name" value="PROKAR_LIPOPROTEIN"/>
    <property type="match status" value="1"/>
</dbReference>
<feature type="signal peptide" evidence="3">
    <location>
        <begin position="1"/>
        <end position="30"/>
    </location>
</feature>
<evidence type="ECO:0000313" key="4">
    <source>
        <dbReference type="EMBL" id="QDU66864.1"/>
    </source>
</evidence>
<dbReference type="Gene3D" id="2.40.128.340">
    <property type="match status" value="1"/>
</dbReference>
<evidence type="ECO:0000313" key="5">
    <source>
        <dbReference type="Proteomes" id="UP000316921"/>
    </source>
</evidence>
<dbReference type="Gene3D" id="2.130.10.130">
    <property type="entry name" value="Integrin alpha, N-terminal"/>
    <property type="match status" value="1"/>
</dbReference>
<dbReference type="AlphaFoldDB" id="A0A518BIS1"/>
<feature type="chain" id="PRO_5022034505" evidence="3">
    <location>
        <begin position="31"/>
        <end position="756"/>
    </location>
</feature>
<sequence length="756" mass="76651" precursor="true">MVVQRESPTRRFGVAALLSAALAACSNDGAAPGPAAGTRAPADADVDRAAPASTARPTYEGPPRLLARQEVEVPGRAIGAAAADLDGDGRADLVVTLEEPGTLMVFASSTGGLAAAPRRVDVGGFPLPAVVAHDSAGRELFVASRTTEELQRVDASGAVVERWPLGASPRAIATGDLGVDGSADVVVAVKGERLHGFGAGGEAWSADLRGTRPTCVLVARDGATVWVGTQLPPQLHGYSASDLAGGAAQPIASIDLAGIPRALAEADVDGDGDTELVCAGGDEDLWLLGIDAGGGSQAWGEVAPQRQRAPGLVPVALEAADLDGDGSPELLTIQFYDSGYGAVGKWNSQARRFALSLSEYAGQAPVDLAVADFDGDGTRDLAIANSDARRVSMLPGTGLAAREKESFYQARRNPVGTNPLAVGAGDLDGDGHPEALVANGSDGTVSVLLNRYSILGERRDVAVGPSPTEVVVVDLNGDGKNDAVALVRPPEGARLAILVGDGTGALDGSAVAAVDLGGDASDLTLADLNGDGGRELVVADPFGARLVIVDVPRPLPAGWTPTATPIPVGGAPSAVAPFALPDGRDAIAVAFGGGSPKLVLYELAGGKLRELADAPANGDPADLACGDFDGDGRTDVAWLARRAPGDPQGFLRLYLARDGALQPGPEYPTGLAPAEIVAGDLDGDGRCDLAVAAQNSHNANVWLAAEGGSLVRWPDLGAGLGCLGIELCDLNADGRLDLLVANAFSHDLSVIYNLPR</sequence>
<evidence type="ECO:0000256" key="3">
    <source>
        <dbReference type="SAM" id="SignalP"/>
    </source>
</evidence>
<dbReference type="Gene3D" id="2.130.10.10">
    <property type="entry name" value="YVTN repeat-like/Quinoprotein amine dehydrogenase"/>
    <property type="match status" value="1"/>
</dbReference>
<dbReference type="Proteomes" id="UP000316921">
    <property type="component" value="Chromosome"/>
</dbReference>
<dbReference type="PANTHER" id="PTHR46580">
    <property type="entry name" value="SENSOR KINASE-RELATED"/>
    <property type="match status" value="1"/>
</dbReference>
<dbReference type="InterPro" id="IPR028994">
    <property type="entry name" value="Integrin_alpha_N"/>
</dbReference>
<dbReference type="InterPro" id="IPR013517">
    <property type="entry name" value="FG-GAP"/>
</dbReference>
<gene>
    <name evidence="4" type="ORF">Pla133_19400</name>
</gene>
<dbReference type="RefSeq" id="WP_145064666.1">
    <property type="nucleotide sequence ID" value="NZ_CP036287.1"/>
</dbReference>
<evidence type="ECO:0000256" key="1">
    <source>
        <dbReference type="ARBA" id="ARBA00022729"/>
    </source>
</evidence>
<feature type="compositionally biased region" description="Low complexity" evidence="2">
    <location>
        <begin position="29"/>
        <end position="43"/>
    </location>
</feature>
<evidence type="ECO:0000256" key="2">
    <source>
        <dbReference type="SAM" id="MobiDB-lite"/>
    </source>
</evidence>
<feature type="region of interest" description="Disordered" evidence="2">
    <location>
        <begin position="29"/>
        <end position="61"/>
    </location>
</feature>
<keyword evidence="1 3" id="KW-0732">Signal</keyword>
<reference evidence="4 5" key="1">
    <citation type="submission" date="2019-02" db="EMBL/GenBank/DDBJ databases">
        <title>Deep-cultivation of Planctomycetes and their phenomic and genomic characterization uncovers novel biology.</title>
        <authorList>
            <person name="Wiegand S."/>
            <person name="Jogler M."/>
            <person name="Boedeker C."/>
            <person name="Pinto D."/>
            <person name="Vollmers J."/>
            <person name="Rivas-Marin E."/>
            <person name="Kohn T."/>
            <person name="Peeters S.H."/>
            <person name="Heuer A."/>
            <person name="Rast P."/>
            <person name="Oberbeckmann S."/>
            <person name="Bunk B."/>
            <person name="Jeske O."/>
            <person name="Meyerdierks A."/>
            <person name="Storesund J.E."/>
            <person name="Kallscheuer N."/>
            <person name="Luecker S."/>
            <person name="Lage O.M."/>
            <person name="Pohl T."/>
            <person name="Merkel B.J."/>
            <person name="Hornburger P."/>
            <person name="Mueller R.-W."/>
            <person name="Bruemmer F."/>
            <person name="Labrenz M."/>
            <person name="Spormann A.M."/>
            <person name="Op den Camp H."/>
            <person name="Overmann J."/>
            <person name="Amann R."/>
            <person name="Jetten M.S.M."/>
            <person name="Mascher T."/>
            <person name="Medema M.H."/>
            <person name="Devos D.P."/>
            <person name="Kaster A.-K."/>
            <person name="Ovreas L."/>
            <person name="Rohde M."/>
            <person name="Galperin M.Y."/>
            <person name="Jogler C."/>
        </authorList>
    </citation>
    <scope>NUCLEOTIDE SEQUENCE [LARGE SCALE GENOMIC DNA]</scope>
    <source>
        <strain evidence="4 5">Pla133</strain>
    </source>
</reference>
<accession>A0A518BIS1</accession>
<protein>
    <submittedName>
        <fullName evidence="4">FG-GAP repeat protein</fullName>
    </submittedName>
</protein>
<name>A0A518BIS1_9BACT</name>
<dbReference type="SUPFAM" id="SSF69318">
    <property type="entry name" value="Integrin alpha N-terminal domain"/>
    <property type="match status" value="3"/>
</dbReference>
<dbReference type="InterPro" id="IPR015943">
    <property type="entry name" value="WD40/YVTN_repeat-like_dom_sf"/>
</dbReference>
<proteinExistence type="predicted"/>
<dbReference type="KEGG" id="pbap:Pla133_19400"/>